<organism evidence="1 2">
    <name type="scientific">Irpex rosettiformis</name>
    <dbReference type="NCBI Taxonomy" id="378272"/>
    <lineage>
        <taxon>Eukaryota</taxon>
        <taxon>Fungi</taxon>
        <taxon>Dikarya</taxon>
        <taxon>Basidiomycota</taxon>
        <taxon>Agaricomycotina</taxon>
        <taxon>Agaricomycetes</taxon>
        <taxon>Polyporales</taxon>
        <taxon>Irpicaceae</taxon>
        <taxon>Irpex</taxon>
    </lineage>
</organism>
<dbReference type="Proteomes" id="UP001055072">
    <property type="component" value="Unassembled WGS sequence"/>
</dbReference>
<sequence>MSNHFIYSTPIQMRTAVIMMSQLGRLPSRPRHETRLISEGVHALSYLVQRALIRAKSNDSQLKDTPPLSLFSCRLTTSSPSMTSPSSRTKVIIVGAGIAGPVLATFLKLKGYEPVVYERTSGVGDRGIGHGIAHNGLAVLDQIPGLLDSMEKSRLDRYITYSAIEEDKRVLLDMPAKTPPGIHSTIVVRRAALHKAIIDIAVKNDVQIKWDHKLVDLEQHEDSVTVKFENGTEDTASFVVGSDGLHSNTRICLFGEQKADYTGLVQTGGIAPTPECLKEPRVLLNVYGNGMHIIALPVNDTQTCWALTQSDPEESKESWNAVDNHIADEIKNSEAATWDHGISELIGTTENFIKYGLYDRPELKTWHKGRVILIGDAAHPTSPHLGQGANQALEDVNTLVTLLETYNISSSASPSTETLETMFTEMEARRIPESSKVVKGARRQGELRVVKGVEACIKRNNEYMEIWKNRESLKKWVGNRD</sequence>
<proteinExistence type="predicted"/>
<protein>
    <submittedName>
        <fullName evidence="1">Uncharacterized protein</fullName>
    </submittedName>
</protein>
<comment type="caution">
    <text evidence="1">The sequence shown here is derived from an EMBL/GenBank/DDBJ whole genome shotgun (WGS) entry which is preliminary data.</text>
</comment>
<name>A0ACB8TZ01_9APHY</name>
<gene>
    <name evidence="1" type="ORF">BDY19DRAFT_955012</name>
</gene>
<dbReference type="EMBL" id="MU274918">
    <property type="protein sequence ID" value="KAI0087302.1"/>
    <property type="molecule type" value="Genomic_DNA"/>
</dbReference>
<accession>A0ACB8TZ01</accession>
<reference evidence="1" key="1">
    <citation type="journal article" date="2021" name="Environ. Microbiol.">
        <title>Gene family expansions and transcriptome signatures uncover fungal adaptations to wood decay.</title>
        <authorList>
            <person name="Hage H."/>
            <person name="Miyauchi S."/>
            <person name="Viragh M."/>
            <person name="Drula E."/>
            <person name="Min B."/>
            <person name="Chaduli D."/>
            <person name="Navarro D."/>
            <person name="Favel A."/>
            <person name="Norest M."/>
            <person name="Lesage-Meessen L."/>
            <person name="Balint B."/>
            <person name="Merenyi Z."/>
            <person name="de Eugenio L."/>
            <person name="Morin E."/>
            <person name="Martinez A.T."/>
            <person name="Baldrian P."/>
            <person name="Stursova M."/>
            <person name="Martinez M.J."/>
            <person name="Novotny C."/>
            <person name="Magnuson J.K."/>
            <person name="Spatafora J.W."/>
            <person name="Maurice S."/>
            <person name="Pangilinan J."/>
            <person name="Andreopoulos W."/>
            <person name="LaButti K."/>
            <person name="Hundley H."/>
            <person name="Na H."/>
            <person name="Kuo A."/>
            <person name="Barry K."/>
            <person name="Lipzen A."/>
            <person name="Henrissat B."/>
            <person name="Riley R."/>
            <person name="Ahrendt S."/>
            <person name="Nagy L.G."/>
            <person name="Grigoriev I.V."/>
            <person name="Martin F."/>
            <person name="Rosso M.N."/>
        </authorList>
    </citation>
    <scope>NUCLEOTIDE SEQUENCE</scope>
    <source>
        <strain evidence="1">CBS 384.51</strain>
    </source>
</reference>
<evidence type="ECO:0000313" key="2">
    <source>
        <dbReference type="Proteomes" id="UP001055072"/>
    </source>
</evidence>
<evidence type="ECO:0000313" key="1">
    <source>
        <dbReference type="EMBL" id="KAI0087302.1"/>
    </source>
</evidence>
<keyword evidence="2" id="KW-1185">Reference proteome</keyword>